<keyword evidence="5 8" id="KW-0812">Transmembrane</keyword>
<dbReference type="OrthoDB" id="9805563at2"/>
<evidence type="ECO:0000256" key="3">
    <source>
        <dbReference type="ARBA" id="ARBA00022448"/>
    </source>
</evidence>
<dbReference type="PANTHER" id="PTHR36838">
    <property type="entry name" value="AUXIN EFFLUX CARRIER FAMILY PROTEIN"/>
    <property type="match status" value="1"/>
</dbReference>
<organism evidence="9 10">
    <name type="scientific">Ruegeria conchae</name>
    <dbReference type="NCBI Taxonomy" id="981384"/>
    <lineage>
        <taxon>Bacteria</taxon>
        <taxon>Pseudomonadati</taxon>
        <taxon>Pseudomonadota</taxon>
        <taxon>Alphaproteobacteria</taxon>
        <taxon>Rhodobacterales</taxon>
        <taxon>Roseobacteraceae</taxon>
        <taxon>Ruegeria</taxon>
    </lineage>
</organism>
<dbReference type="InterPro" id="IPR004776">
    <property type="entry name" value="Mem_transp_PIN-like"/>
</dbReference>
<dbReference type="STRING" id="981384.GCA_000192475_02293"/>
<comment type="subcellular location">
    <subcellularLocation>
        <location evidence="1">Cell membrane</location>
        <topology evidence="1">Multi-pass membrane protein</topology>
    </subcellularLocation>
</comment>
<dbReference type="GO" id="GO:0005886">
    <property type="term" value="C:plasma membrane"/>
    <property type="evidence" value="ECO:0007669"/>
    <property type="project" value="UniProtKB-SubCell"/>
</dbReference>
<evidence type="ECO:0000313" key="10">
    <source>
        <dbReference type="Proteomes" id="UP000271700"/>
    </source>
</evidence>
<keyword evidence="4" id="KW-1003">Cell membrane</keyword>
<evidence type="ECO:0000256" key="6">
    <source>
        <dbReference type="ARBA" id="ARBA00022989"/>
    </source>
</evidence>
<feature type="transmembrane region" description="Helical" evidence="8">
    <location>
        <begin position="124"/>
        <end position="148"/>
    </location>
</feature>
<evidence type="ECO:0000256" key="2">
    <source>
        <dbReference type="ARBA" id="ARBA00010145"/>
    </source>
</evidence>
<comment type="caution">
    <text evidence="9">The sequence shown here is derived from an EMBL/GenBank/DDBJ whole genome shotgun (WGS) entry which is preliminary data.</text>
</comment>
<dbReference type="Pfam" id="PF03547">
    <property type="entry name" value="Mem_trans"/>
    <property type="match status" value="1"/>
</dbReference>
<keyword evidence="6 8" id="KW-1133">Transmembrane helix</keyword>
<proteinExistence type="inferred from homology"/>
<accession>A0A497ZFT1</accession>
<evidence type="ECO:0000256" key="5">
    <source>
        <dbReference type="ARBA" id="ARBA00022692"/>
    </source>
</evidence>
<name>A0A497ZFT1_9RHOB</name>
<feature type="transmembrane region" description="Helical" evidence="8">
    <location>
        <begin position="225"/>
        <end position="247"/>
    </location>
</feature>
<sequence length="310" mass="32309">MLTILTSILPIFLIIALGLALRKGGIPSTDFWNLNDKLVYWVLMPCLLFTKISLSPLDKSALGLYSMTILGGFLAALVFAVISARLMGYAAPQATSILQGSARHNSFIGLALAANLYGPVGFDIAILATAILVPITNIVMVVMMVGALKQDTATRLPIAILRELGRNPYVISILLAIGANQMIGDRIPVVHEVADILGAGALPITLLAVGANLRVRAMAASALPLMLAIVGKMMVFPVAALCIGILVGLPQDVLQIAVVYSVVPTGASSYTLSKQLGGDAPLMAAIVTLQTLIAAVSIPISLAILLPLIG</sequence>
<dbReference type="RefSeq" id="WP_010441559.1">
    <property type="nucleotide sequence ID" value="NZ_AEYW01000012.1"/>
</dbReference>
<dbReference type="Gene3D" id="1.20.1530.20">
    <property type="match status" value="1"/>
</dbReference>
<reference evidence="9 10" key="1">
    <citation type="submission" date="2018-10" db="EMBL/GenBank/DDBJ databases">
        <title>Genomic Encyclopedia of Archaeal and Bacterial Type Strains, Phase II (KMG-II): from individual species to whole genera.</title>
        <authorList>
            <person name="Goeker M."/>
        </authorList>
    </citation>
    <scope>NUCLEOTIDE SEQUENCE [LARGE SCALE GENOMIC DNA]</scope>
    <source>
        <strain evidence="9 10">DSM 29317</strain>
    </source>
</reference>
<gene>
    <name evidence="9" type="ORF">CLV75_2696</name>
</gene>
<dbReference type="AlphaFoldDB" id="A0A497ZFT1"/>
<evidence type="ECO:0000256" key="8">
    <source>
        <dbReference type="SAM" id="Phobius"/>
    </source>
</evidence>
<dbReference type="GO" id="GO:0055085">
    <property type="term" value="P:transmembrane transport"/>
    <property type="evidence" value="ECO:0007669"/>
    <property type="project" value="InterPro"/>
</dbReference>
<keyword evidence="3" id="KW-0813">Transport</keyword>
<feature type="transmembrane region" description="Helical" evidence="8">
    <location>
        <begin position="38"/>
        <end position="54"/>
    </location>
</feature>
<dbReference type="EMBL" id="RCCT01000003">
    <property type="protein sequence ID" value="RLK07570.1"/>
    <property type="molecule type" value="Genomic_DNA"/>
</dbReference>
<keyword evidence="10" id="KW-1185">Reference proteome</keyword>
<evidence type="ECO:0000256" key="7">
    <source>
        <dbReference type="ARBA" id="ARBA00023136"/>
    </source>
</evidence>
<dbReference type="PANTHER" id="PTHR36838:SF4">
    <property type="entry name" value="AUXIN EFFLUX CARRIER FAMILY PROTEIN"/>
    <property type="match status" value="1"/>
</dbReference>
<feature type="transmembrane region" description="Helical" evidence="8">
    <location>
        <begin position="168"/>
        <end position="184"/>
    </location>
</feature>
<dbReference type="InterPro" id="IPR038770">
    <property type="entry name" value="Na+/solute_symporter_sf"/>
</dbReference>
<feature type="transmembrane region" description="Helical" evidence="8">
    <location>
        <begin position="196"/>
        <end position="213"/>
    </location>
</feature>
<evidence type="ECO:0000313" key="9">
    <source>
        <dbReference type="EMBL" id="RLK07570.1"/>
    </source>
</evidence>
<comment type="similarity">
    <text evidence="2">Belongs to the auxin efflux carrier (TC 2.A.69) family.</text>
</comment>
<dbReference type="Proteomes" id="UP000271700">
    <property type="component" value="Unassembled WGS sequence"/>
</dbReference>
<evidence type="ECO:0008006" key="11">
    <source>
        <dbReference type="Google" id="ProtNLM"/>
    </source>
</evidence>
<keyword evidence="7 8" id="KW-0472">Membrane</keyword>
<protein>
    <recommendedName>
        <fullName evidence="11">AEC family transporter</fullName>
    </recommendedName>
</protein>
<evidence type="ECO:0000256" key="4">
    <source>
        <dbReference type="ARBA" id="ARBA00022475"/>
    </source>
</evidence>
<evidence type="ECO:0000256" key="1">
    <source>
        <dbReference type="ARBA" id="ARBA00004651"/>
    </source>
</evidence>
<feature type="transmembrane region" description="Helical" evidence="8">
    <location>
        <begin position="284"/>
        <end position="309"/>
    </location>
</feature>
<feature type="transmembrane region" description="Helical" evidence="8">
    <location>
        <begin position="61"/>
        <end position="82"/>
    </location>
</feature>